<keyword evidence="5 6" id="KW-0472">Membrane</keyword>
<dbReference type="Pfam" id="PF02361">
    <property type="entry name" value="CbiQ"/>
    <property type="match status" value="1"/>
</dbReference>
<dbReference type="PANTHER" id="PTHR34857">
    <property type="entry name" value="SLL0384 PROTEIN"/>
    <property type="match status" value="1"/>
</dbReference>
<dbReference type="InterPro" id="IPR003339">
    <property type="entry name" value="ABC/ECF_trnsptr_transmembrane"/>
</dbReference>
<evidence type="ECO:0000256" key="5">
    <source>
        <dbReference type="ARBA" id="ARBA00023136"/>
    </source>
</evidence>
<sequence length="194" mass="21332">MPILGDIALGKYVSGTSVLHRLDPRTKLLAVLLWMTAALASHGVPPVLAFCTFIVATAYLSRLPPVLLLRNLRSFLWLLVITALLHALMTPGRLVWHVPWLELNVTEEGLQSAAIFTLRLGAVVTAASMLTLTTSPMELTDGLERLLRPFRRFGIPAHELAMMVSIALRFIPVLAEEAERLQKAQMARGAEFSG</sequence>
<keyword evidence="3 6" id="KW-0812">Transmembrane</keyword>
<evidence type="ECO:0000256" key="2">
    <source>
        <dbReference type="ARBA" id="ARBA00022475"/>
    </source>
</evidence>
<dbReference type="GO" id="GO:0005886">
    <property type="term" value="C:plasma membrane"/>
    <property type="evidence" value="ECO:0007669"/>
    <property type="project" value="UniProtKB-ARBA"/>
</dbReference>
<evidence type="ECO:0008006" key="8">
    <source>
        <dbReference type="Google" id="ProtNLM"/>
    </source>
</evidence>
<dbReference type="EMBL" id="UINC01028379">
    <property type="protein sequence ID" value="SVB09257.1"/>
    <property type="molecule type" value="Genomic_DNA"/>
</dbReference>
<keyword evidence="2" id="KW-1003">Cell membrane</keyword>
<dbReference type="InterPro" id="IPR051611">
    <property type="entry name" value="ECF_transporter_component"/>
</dbReference>
<dbReference type="AlphaFoldDB" id="A0A382B7P3"/>
<comment type="subcellular location">
    <subcellularLocation>
        <location evidence="1">Membrane</location>
        <topology evidence="1">Multi-pass membrane protein</topology>
    </subcellularLocation>
</comment>
<feature type="non-terminal residue" evidence="7">
    <location>
        <position position="194"/>
    </location>
</feature>
<dbReference type="PANTHER" id="PTHR34857:SF2">
    <property type="entry name" value="SLL0384 PROTEIN"/>
    <property type="match status" value="1"/>
</dbReference>
<proteinExistence type="predicted"/>
<evidence type="ECO:0000256" key="3">
    <source>
        <dbReference type="ARBA" id="ARBA00022692"/>
    </source>
</evidence>
<evidence type="ECO:0000256" key="4">
    <source>
        <dbReference type="ARBA" id="ARBA00022989"/>
    </source>
</evidence>
<organism evidence="7">
    <name type="scientific">marine metagenome</name>
    <dbReference type="NCBI Taxonomy" id="408172"/>
    <lineage>
        <taxon>unclassified sequences</taxon>
        <taxon>metagenomes</taxon>
        <taxon>ecological metagenomes</taxon>
    </lineage>
</organism>
<feature type="transmembrane region" description="Helical" evidence="6">
    <location>
        <begin position="72"/>
        <end position="89"/>
    </location>
</feature>
<evidence type="ECO:0000256" key="1">
    <source>
        <dbReference type="ARBA" id="ARBA00004141"/>
    </source>
</evidence>
<keyword evidence="4 6" id="KW-1133">Transmembrane helix</keyword>
<accession>A0A382B7P3</accession>
<name>A0A382B7P3_9ZZZZ</name>
<gene>
    <name evidence="7" type="ORF">METZ01_LOCUS162111</name>
</gene>
<feature type="transmembrane region" description="Helical" evidence="6">
    <location>
        <begin position="31"/>
        <end position="60"/>
    </location>
</feature>
<reference evidence="7" key="1">
    <citation type="submission" date="2018-05" db="EMBL/GenBank/DDBJ databases">
        <authorList>
            <person name="Lanie J.A."/>
            <person name="Ng W.-L."/>
            <person name="Kazmierczak K.M."/>
            <person name="Andrzejewski T.M."/>
            <person name="Davidsen T.M."/>
            <person name="Wayne K.J."/>
            <person name="Tettelin H."/>
            <person name="Glass J.I."/>
            <person name="Rusch D."/>
            <person name="Podicherti R."/>
            <person name="Tsui H.-C.T."/>
            <person name="Winkler M.E."/>
        </authorList>
    </citation>
    <scope>NUCLEOTIDE SEQUENCE</scope>
</reference>
<dbReference type="CDD" id="cd16914">
    <property type="entry name" value="EcfT"/>
    <property type="match status" value="1"/>
</dbReference>
<protein>
    <recommendedName>
        <fullName evidence="8">Energy-coupling factor transporter transmembrane protein EcfT</fullName>
    </recommendedName>
</protein>
<evidence type="ECO:0000313" key="7">
    <source>
        <dbReference type="EMBL" id="SVB09257.1"/>
    </source>
</evidence>
<evidence type="ECO:0000256" key="6">
    <source>
        <dbReference type="SAM" id="Phobius"/>
    </source>
</evidence>